<organism evidence="1 2">
    <name type="scientific">Dendrobium thyrsiflorum</name>
    <name type="common">Pinecone-like raceme dendrobium</name>
    <name type="synonym">Orchid</name>
    <dbReference type="NCBI Taxonomy" id="117978"/>
    <lineage>
        <taxon>Eukaryota</taxon>
        <taxon>Viridiplantae</taxon>
        <taxon>Streptophyta</taxon>
        <taxon>Embryophyta</taxon>
        <taxon>Tracheophyta</taxon>
        <taxon>Spermatophyta</taxon>
        <taxon>Magnoliopsida</taxon>
        <taxon>Liliopsida</taxon>
        <taxon>Asparagales</taxon>
        <taxon>Orchidaceae</taxon>
        <taxon>Epidendroideae</taxon>
        <taxon>Malaxideae</taxon>
        <taxon>Dendrobiinae</taxon>
        <taxon>Dendrobium</taxon>
    </lineage>
</organism>
<dbReference type="PANTHER" id="PTHR31286:SF180">
    <property type="entry name" value="OS10G0362600 PROTEIN"/>
    <property type="match status" value="1"/>
</dbReference>
<dbReference type="PANTHER" id="PTHR31286">
    <property type="entry name" value="GLYCINE-RICH CELL WALL STRUCTURAL PROTEIN 1.8-LIKE"/>
    <property type="match status" value="1"/>
</dbReference>
<dbReference type="EMBL" id="JANQDX010000006">
    <property type="protein sequence ID" value="KAL0923173.1"/>
    <property type="molecule type" value="Genomic_DNA"/>
</dbReference>
<dbReference type="AlphaFoldDB" id="A0ABD0VKY9"/>
<dbReference type="Proteomes" id="UP001552299">
    <property type="component" value="Unassembled WGS sequence"/>
</dbReference>
<evidence type="ECO:0008006" key="3">
    <source>
        <dbReference type="Google" id="ProtNLM"/>
    </source>
</evidence>
<dbReference type="InterPro" id="IPR040256">
    <property type="entry name" value="At4g02000-like"/>
</dbReference>
<sequence length="485" mass="52031">MSSTFKHSDPGFLVGKNQSKSFKEVLATSDTSIDFPELKVTTLRGLLALWISKGKVLHLAKPFEYALVGKFPLRQPVIKLTPYLDLSEESSIVLVWLSFPELHPHLFSPHILFGLGSIFGRPIHTDNAITVGSHCSEARILVEMDISKSHPDLVWLGPENLGYIQKVVVEGMPNFCSHCKEVGHRNSVCPKLHSQLGKVVVSFQLNAGSGPIYLVVVNEREKNNVGENGEIGIGTDLNVLSSTAIIVVDPQPDTSPAPVVLALKGFHVSPHNVGVCDVVDPPGGLVSHPSDFVVTVPIGDTRSVAMAHVNIDDANVKLDVNSFEVCLRATSSPSSNAAVGGDVVNAIDGEFFVPCGLVIGEPSLGGLDVPVNDPSNGFDDVSLVHSPNAAVSPDNEIQKVFDMLILIIAKDVLNTHLMLTMKDSCLDQSDCLVGSAFSPCGGVGDVLGDSMDDYYDLYSLNVGRLNQKDFSRGSGKMRGSKSKKY</sequence>
<proteinExistence type="predicted"/>
<name>A0ABD0VKY9_DENTH</name>
<accession>A0ABD0VKY9</accession>
<reference evidence="1 2" key="1">
    <citation type="journal article" date="2024" name="Plant Biotechnol. J.">
        <title>Dendrobium thyrsiflorum genome and its molecular insights into genes involved in important horticultural traits.</title>
        <authorList>
            <person name="Chen B."/>
            <person name="Wang J.Y."/>
            <person name="Zheng P.J."/>
            <person name="Li K.L."/>
            <person name="Liang Y.M."/>
            <person name="Chen X.F."/>
            <person name="Zhang C."/>
            <person name="Zhao X."/>
            <person name="He X."/>
            <person name="Zhang G.Q."/>
            <person name="Liu Z.J."/>
            <person name="Xu Q."/>
        </authorList>
    </citation>
    <scope>NUCLEOTIDE SEQUENCE [LARGE SCALE GENOMIC DNA]</scope>
    <source>
        <strain evidence="1">GZMU011</strain>
    </source>
</reference>
<gene>
    <name evidence="1" type="ORF">M5K25_007218</name>
</gene>
<keyword evidence="2" id="KW-1185">Reference proteome</keyword>
<evidence type="ECO:0000313" key="1">
    <source>
        <dbReference type="EMBL" id="KAL0923173.1"/>
    </source>
</evidence>
<evidence type="ECO:0000313" key="2">
    <source>
        <dbReference type="Proteomes" id="UP001552299"/>
    </source>
</evidence>
<protein>
    <recommendedName>
        <fullName evidence="3">DUF4283 domain-containing protein</fullName>
    </recommendedName>
</protein>
<comment type="caution">
    <text evidence="1">The sequence shown here is derived from an EMBL/GenBank/DDBJ whole genome shotgun (WGS) entry which is preliminary data.</text>
</comment>